<dbReference type="CDD" id="cd00090">
    <property type="entry name" value="HTH_ARSR"/>
    <property type="match status" value="1"/>
</dbReference>
<dbReference type="InterPro" id="IPR036390">
    <property type="entry name" value="WH_DNA-bd_sf"/>
</dbReference>
<name>A0A1H5UFP4_9EURY</name>
<dbReference type="Gene3D" id="1.10.10.10">
    <property type="entry name" value="Winged helix-like DNA-binding domain superfamily/Winged helix DNA-binding domain"/>
    <property type="match status" value="1"/>
</dbReference>
<evidence type="ECO:0000313" key="2">
    <source>
        <dbReference type="EMBL" id="SEF73850.1"/>
    </source>
</evidence>
<dbReference type="EMBL" id="FNVN01000001">
    <property type="protein sequence ID" value="SEF73850.1"/>
    <property type="molecule type" value="Genomic_DNA"/>
</dbReference>
<feature type="region of interest" description="Disordered" evidence="1">
    <location>
        <begin position="1"/>
        <end position="23"/>
    </location>
</feature>
<feature type="compositionally biased region" description="Basic and acidic residues" evidence="1">
    <location>
        <begin position="1"/>
        <end position="10"/>
    </location>
</feature>
<dbReference type="InterPro" id="IPR011991">
    <property type="entry name" value="ArsR-like_HTH"/>
</dbReference>
<evidence type="ECO:0000256" key="1">
    <source>
        <dbReference type="SAM" id="MobiDB-lite"/>
    </source>
</evidence>
<dbReference type="InterPro" id="IPR036388">
    <property type="entry name" value="WH-like_DNA-bd_sf"/>
</dbReference>
<protein>
    <submittedName>
        <fullName evidence="2">Helix-turn-helix domain-containing protein</fullName>
    </submittedName>
</protein>
<reference evidence="2 3" key="1">
    <citation type="submission" date="2016-10" db="EMBL/GenBank/DDBJ databases">
        <authorList>
            <person name="de Groot N.N."/>
        </authorList>
    </citation>
    <scope>NUCLEOTIDE SEQUENCE [LARGE SCALE GENOMIC DNA]</scope>
    <source>
        <strain evidence="2 3">CGMCC 1.10331</strain>
    </source>
</reference>
<organism evidence="2 3">
    <name type="scientific">Halobellus limi</name>
    <dbReference type="NCBI Taxonomy" id="699433"/>
    <lineage>
        <taxon>Archaea</taxon>
        <taxon>Methanobacteriati</taxon>
        <taxon>Methanobacteriota</taxon>
        <taxon>Stenosarchaea group</taxon>
        <taxon>Halobacteria</taxon>
        <taxon>Halobacteriales</taxon>
        <taxon>Haloferacaceae</taxon>
        <taxon>Halobellus</taxon>
    </lineage>
</organism>
<keyword evidence="3" id="KW-1185">Reference proteome</keyword>
<proteinExistence type="predicted"/>
<dbReference type="Proteomes" id="UP000236740">
    <property type="component" value="Unassembled WGS sequence"/>
</dbReference>
<dbReference type="AlphaFoldDB" id="A0A1H5UFP4"/>
<evidence type="ECO:0000313" key="3">
    <source>
        <dbReference type="Proteomes" id="UP000236740"/>
    </source>
</evidence>
<dbReference type="SUPFAM" id="SSF46785">
    <property type="entry name" value="Winged helix' DNA-binding domain"/>
    <property type="match status" value="1"/>
</dbReference>
<accession>A0A1H5UFP4</accession>
<dbReference type="Pfam" id="PF12840">
    <property type="entry name" value="HTH_20"/>
    <property type="match status" value="1"/>
</dbReference>
<sequence>MSRLRSRVEPIPHGGRRRVPAVSTGGSRNFRWRNLWGFLFRRASSGQHVSEDPALGDVLDVLSDEYARAILAATSVKPMSAQQLADECEMSKPTVYRRVERLRDYDLIEERTAIQDDGNHYSVYAATLSELSVELDEGSFEADVTRREPEAFPGQRETDTADRFAKMWENL</sequence>
<gene>
    <name evidence="2" type="ORF">SAMN04488133_0586</name>
</gene>